<evidence type="ECO:0000313" key="2">
    <source>
        <dbReference type="Proteomes" id="UP000827872"/>
    </source>
</evidence>
<sequence>MKKLNEYAAAQFESGDDQEVNNGLLIMNELIVPCLPLLLVDETEEKDIVAVEDMRNRWCSYLGQEMESNLQEKLTDFLPKLLDCSTEIKGFSDPPKLPSYSTHELCERFARVMLSLSRTPADGR</sequence>
<keyword evidence="2" id="KW-1185">Reference proteome</keyword>
<protein>
    <submittedName>
        <fullName evidence="1">Ubiquitin carboxyl-terminal hydrolase 25</fullName>
    </submittedName>
</protein>
<keyword evidence="1" id="KW-0378">Hydrolase</keyword>
<reference evidence="1" key="1">
    <citation type="submission" date="2021-08" db="EMBL/GenBank/DDBJ databases">
        <title>The first chromosome-level gecko genome reveals the dynamic sex chromosomes of Neotropical dwarf geckos (Sphaerodactylidae: Sphaerodactylus).</title>
        <authorList>
            <person name="Pinto B.J."/>
            <person name="Keating S.E."/>
            <person name="Gamble T."/>
        </authorList>
    </citation>
    <scope>NUCLEOTIDE SEQUENCE</scope>
    <source>
        <strain evidence="1">TG3544</strain>
    </source>
</reference>
<organism evidence="1 2">
    <name type="scientific">Sphaerodactylus townsendi</name>
    <dbReference type="NCBI Taxonomy" id="933632"/>
    <lineage>
        <taxon>Eukaryota</taxon>
        <taxon>Metazoa</taxon>
        <taxon>Chordata</taxon>
        <taxon>Craniata</taxon>
        <taxon>Vertebrata</taxon>
        <taxon>Euteleostomi</taxon>
        <taxon>Lepidosauria</taxon>
        <taxon>Squamata</taxon>
        <taxon>Bifurcata</taxon>
        <taxon>Gekkota</taxon>
        <taxon>Sphaerodactylidae</taxon>
        <taxon>Sphaerodactylus</taxon>
    </lineage>
</organism>
<name>A0ACB8FI55_9SAUR</name>
<gene>
    <name evidence="1" type="primary">USP25_3</name>
    <name evidence="1" type="ORF">K3G42_019115</name>
</gene>
<accession>A0ACB8FI55</accession>
<comment type="caution">
    <text evidence="1">The sequence shown here is derived from an EMBL/GenBank/DDBJ whole genome shotgun (WGS) entry which is preliminary data.</text>
</comment>
<dbReference type="Proteomes" id="UP000827872">
    <property type="component" value="Linkage Group LG04"/>
</dbReference>
<dbReference type="EMBL" id="CM037617">
    <property type="protein sequence ID" value="KAH8004771.1"/>
    <property type="molecule type" value="Genomic_DNA"/>
</dbReference>
<evidence type="ECO:0000313" key="1">
    <source>
        <dbReference type="EMBL" id="KAH8004771.1"/>
    </source>
</evidence>
<proteinExistence type="predicted"/>